<keyword evidence="9" id="KW-1185">Reference proteome</keyword>
<comment type="subcellular location">
    <subcellularLocation>
        <location evidence="1">Membrane</location>
        <topology evidence="1">Multi-pass membrane protein</topology>
    </subcellularLocation>
</comment>
<evidence type="ECO:0000313" key="8">
    <source>
        <dbReference type="EMBL" id="PHH68489.1"/>
    </source>
</evidence>
<organism evidence="8 9">
    <name type="scientific">Ophiocordyceps australis</name>
    <dbReference type="NCBI Taxonomy" id="1399860"/>
    <lineage>
        <taxon>Eukaryota</taxon>
        <taxon>Fungi</taxon>
        <taxon>Dikarya</taxon>
        <taxon>Ascomycota</taxon>
        <taxon>Pezizomycotina</taxon>
        <taxon>Sordariomycetes</taxon>
        <taxon>Hypocreomycetidae</taxon>
        <taxon>Hypocreales</taxon>
        <taxon>Ophiocordycipitaceae</taxon>
        <taxon>Ophiocordyceps</taxon>
    </lineage>
</organism>
<evidence type="ECO:0000256" key="4">
    <source>
        <dbReference type="ARBA" id="ARBA00023136"/>
    </source>
</evidence>
<feature type="compositionally biased region" description="Low complexity" evidence="5">
    <location>
        <begin position="553"/>
        <end position="562"/>
    </location>
</feature>
<dbReference type="PANTHER" id="PTHR23501:SF6">
    <property type="entry name" value="MULTIDRUG TRANSPORTER, PUTATIVE (AFU_ORTHOLOGUE AFUA_3G14560)-RELATED"/>
    <property type="match status" value="1"/>
</dbReference>
<dbReference type="Gene3D" id="1.20.1250.20">
    <property type="entry name" value="MFS general substrate transporter like domains"/>
    <property type="match status" value="1"/>
</dbReference>
<feature type="transmembrane region" description="Helical" evidence="6">
    <location>
        <begin position="270"/>
        <end position="290"/>
    </location>
</feature>
<feature type="transmembrane region" description="Helical" evidence="6">
    <location>
        <begin position="321"/>
        <end position="338"/>
    </location>
</feature>
<feature type="region of interest" description="Disordered" evidence="5">
    <location>
        <begin position="1"/>
        <end position="34"/>
    </location>
</feature>
<dbReference type="InterPro" id="IPR020846">
    <property type="entry name" value="MFS_dom"/>
</dbReference>
<dbReference type="PANTHER" id="PTHR23501">
    <property type="entry name" value="MAJOR FACILITATOR SUPERFAMILY"/>
    <property type="match status" value="1"/>
</dbReference>
<feature type="transmembrane region" description="Helical" evidence="6">
    <location>
        <begin position="371"/>
        <end position="392"/>
    </location>
</feature>
<keyword evidence="2 6" id="KW-0812">Transmembrane</keyword>
<evidence type="ECO:0000259" key="7">
    <source>
        <dbReference type="PROSITE" id="PS50850"/>
    </source>
</evidence>
<protein>
    <recommendedName>
        <fullName evidence="7">Major facilitator superfamily (MFS) profile domain-containing protein</fullName>
    </recommendedName>
</protein>
<proteinExistence type="predicted"/>
<feature type="transmembrane region" description="Helical" evidence="6">
    <location>
        <begin position="201"/>
        <end position="224"/>
    </location>
</feature>
<feature type="transmembrane region" description="Helical" evidence="6">
    <location>
        <begin position="172"/>
        <end position="195"/>
    </location>
</feature>
<feature type="transmembrane region" description="Helical" evidence="6">
    <location>
        <begin position="110"/>
        <end position="130"/>
    </location>
</feature>
<evidence type="ECO:0000313" key="9">
    <source>
        <dbReference type="Proteomes" id="UP000224854"/>
    </source>
</evidence>
<evidence type="ECO:0000256" key="6">
    <source>
        <dbReference type="SAM" id="Phobius"/>
    </source>
</evidence>
<dbReference type="Proteomes" id="UP000224854">
    <property type="component" value="Unassembled WGS sequence"/>
</dbReference>
<feature type="transmembrane region" description="Helical" evidence="6">
    <location>
        <begin position="345"/>
        <end position="365"/>
    </location>
</feature>
<dbReference type="OrthoDB" id="4160219at2759"/>
<name>A0A2C5XDJ2_9HYPO</name>
<feature type="transmembrane region" description="Helical" evidence="6">
    <location>
        <begin position="442"/>
        <end position="463"/>
    </location>
</feature>
<feature type="domain" description="Major facilitator superfamily (MFS) profile" evidence="7">
    <location>
        <begin position="46"/>
        <end position="539"/>
    </location>
</feature>
<comment type="caution">
    <text evidence="8">The sequence shown here is derived from an EMBL/GenBank/DDBJ whole genome shotgun (WGS) entry which is preliminary data.</text>
</comment>
<dbReference type="SUPFAM" id="SSF103473">
    <property type="entry name" value="MFS general substrate transporter"/>
    <property type="match status" value="1"/>
</dbReference>
<keyword evidence="3 6" id="KW-1133">Transmembrane helix</keyword>
<feature type="transmembrane region" description="Helical" evidence="6">
    <location>
        <begin position="399"/>
        <end position="422"/>
    </location>
</feature>
<keyword evidence="4 6" id="KW-0472">Membrane</keyword>
<feature type="transmembrane region" description="Helical" evidence="6">
    <location>
        <begin position="136"/>
        <end position="160"/>
    </location>
</feature>
<feature type="transmembrane region" description="Helical" evidence="6">
    <location>
        <begin position="245"/>
        <end position="264"/>
    </location>
</feature>
<dbReference type="InterPro" id="IPR036259">
    <property type="entry name" value="MFS_trans_sf"/>
</dbReference>
<gene>
    <name evidence="8" type="ORF">CDD82_528</name>
</gene>
<feature type="compositionally biased region" description="Pro residues" evidence="5">
    <location>
        <begin position="24"/>
        <end position="34"/>
    </location>
</feature>
<accession>A0A2C5XDJ2</accession>
<evidence type="ECO:0000256" key="2">
    <source>
        <dbReference type="ARBA" id="ARBA00022692"/>
    </source>
</evidence>
<dbReference type="GO" id="GO:0000329">
    <property type="term" value="C:fungal-type vacuole membrane"/>
    <property type="evidence" value="ECO:0007669"/>
    <property type="project" value="TreeGrafter"/>
</dbReference>
<dbReference type="EMBL" id="NJEU01001121">
    <property type="protein sequence ID" value="PHH68489.1"/>
    <property type="molecule type" value="Genomic_DNA"/>
</dbReference>
<reference evidence="8 9" key="1">
    <citation type="submission" date="2017-06" db="EMBL/GenBank/DDBJ databases">
        <title>Ant-infecting Ophiocordyceps genomes reveal a high diversity of potential behavioral manipulation genes and a possible major role for enterotoxins.</title>
        <authorList>
            <person name="De Bekker C."/>
            <person name="Evans H.C."/>
            <person name="Brachmann A."/>
            <person name="Hughes D.P."/>
        </authorList>
    </citation>
    <scope>NUCLEOTIDE SEQUENCE [LARGE SCALE GENOMIC DNA]</scope>
    <source>
        <strain evidence="8 9">1348a</strain>
    </source>
</reference>
<dbReference type="AlphaFoldDB" id="A0A2C5XDJ2"/>
<evidence type="ECO:0000256" key="1">
    <source>
        <dbReference type="ARBA" id="ARBA00004141"/>
    </source>
</evidence>
<dbReference type="InterPro" id="IPR011701">
    <property type="entry name" value="MFS"/>
</dbReference>
<dbReference type="GO" id="GO:0015174">
    <property type="term" value="F:basic amino acid transmembrane transporter activity"/>
    <property type="evidence" value="ECO:0007669"/>
    <property type="project" value="TreeGrafter"/>
</dbReference>
<sequence length="571" mass="59215">MQPRPHQTATEDSLLLPPRDAPHDAPPNCSPPPSPSLLTPWRAAAVGVSLWLLIFLEATNMSGMAIIQGPVATALDAPRRARWFTTSYLIATSSLAPLVGRLATIFSPRALAPLVALLFALGSLVASQATTAHVFILGRVLAGAAGGGVLSLSVVFVLALSKPHTRGVCFGLATAGITAGVSFGAVVYGGLLPVIGWRPLFWSQAPISMALGLAIYLTAPLAMTAPKSASTPHVSASVLKRLSQIDHVGALLLTLTIVLFLYGLAGDIQLMYIAFSLVSGAAFISVEYLVAADPVIPLSVLSSRGVLLTCLGQLGLMSARWSLLFYAPIFMLAVRGAAPAAAGSVLIPTNLGFVVGGVLAGSLHIRRSGSFWLPTLVVFAAAALSYLCLCLVASPSVAISALVAIVFFNGAATGAALNYSLAHLLHLSYPGTHFITSSLHSTFRGLGSSFGTSIGGGIFFRLLRSSLIRGFQILDGSQDLSQSRKDLIVRLLAVPDAVHHGGLSLDEQQVAITGYSFAIKGVWKAAGVLVLVMVAVQAATGWTSPSAKSLSDGQEGAGQAQGSETRDQVEE</sequence>
<dbReference type="PROSITE" id="PS50850">
    <property type="entry name" value="MFS"/>
    <property type="match status" value="1"/>
</dbReference>
<evidence type="ECO:0000256" key="3">
    <source>
        <dbReference type="ARBA" id="ARBA00022989"/>
    </source>
</evidence>
<feature type="compositionally biased region" description="Polar residues" evidence="5">
    <location>
        <begin position="1"/>
        <end position="11"/>
    </location>
</feature>
<feature type="region of interest" description="Disordered" evidence="5">
    <location>
        <begin position="544"/>
        <end position="571"/>
    </location>
</feature>
<dbReference type="Pfam" id="PF07690">
    <property type="entry name" value="MFS_1"/>
    <property type="match status" value="1"/>
</dbReference>
<evidence type="ECO:0000256" key="5">
    <source>
        <dbReference type="SAM" id="MobiDB-lite"/>
    </source>
</evidence>